<accession>A0A073KE06</accession>
<dbReference type="OrthoDB" id="2666077at2"/>
<proteinExistence type="predicted"/>
<reference evidence="1 2" key="1">
    <citation type="submission" date="2014-06" db="EMBL/GenBank/DDBJ databases">
        <title>Draft genome sequence of Bacillus gaemokensis JCM 15801 (MCCC 1A00707).</title>
        <authorList>
            <person name="Lai Q."/>
            <person name="Liu Y."/>
            <person name="Shao Z."/>
        </authorList>
    </citation>
    <scope>NUCLEOTIDE SEQUENCE [LARGE SCALE GENOMIC DNA]</scope>
    <source>
        <strain evidence="1 2">JCM 15801</strain>
    </source>
</reference>
<sequence length="103" mass="11493">MTKTKWLVTGVLTSLMTSTLSGCTEDLPPKPKDKSCADWDWDDELGVWRCDDSRSSYHGHYYYASRYYQNKSTFKNSSEFKSYQASSEFKGGIGSGSKGGFGG</sequence>
<gene>
    <name evidence="1" type="ORF">BAGA_24190</name>
</gene>
<dbReference type="eggNOG" id="ENOG503319M">
    <property type="taxonomic scope" value="Bacteria"/>
</dbReference>
<organism evidence="1 2">
    <name type="scientific">Bacillus gaemokensis</name>
    <dbReference type="NCBI Taxonomy" id="574375"/>
    <lineage>
        <taxon>Bacteria</taxon>
        <taxon>Bacillati</taxon>
        <taxon>Bacillota</taxon>
        <taxon>Bacilli</taxon>
        <taxon>Bacillales</taxon>
        <taxon>Bacillaceae</taxon>
        <taxon>Bacillus</taxon>
        <taxon>Bacillus cereus group</taxon>
    </lineage>
</organism>
<keyword evidence="2" id="KW-1185">Reference proteome</keyword>
<dbReference type="STRING" id="574375.AZF08_09295"/>
<dbReference type="EMBL" id="JOTM01000005">
    <property type="protein sequence ID" value="KEK24756.1"/>
    <property type="molecule type" value="Genomic_DNA"/>
</dbReference>
<protein>
    <recommendedName>
        <fullName evidence="3">Lipoprotein</fullName>
    </recommendedName>
</protein>
<evidence type="ECO:0008006" key="3">
    <source>
        <dbReference type="Google" id="ProtNLM"/>
    </source>
</evidence>
<name>A0A073KE06_9BACI</name>
<evidence type="ECO:0000313" key="2">
    <source>
        <dbReference type="Proteomes" id="UP000027778"/>
    </source>
</evidence>
<dbReference type="Proteomes" id="UP000027778">
    <property type="component" value="Unassembled WGS sequence"/>
</dbReference>
<dbReference type="PROSITE" id="PS51257">
    <property type="entry name" value="PROKAR_LIPOPROTEIN"/>
    <property type="match status" value="1"/>
</dbReference>
<evidence type="ECO:0000313" key="1">
    <source>
        <dbReference type="EMBL" id="KEK24756.1"/>
    </source>
</evidence>
<comment type="caution">
    <text evidence="1">The sequence shown here is derived from an EMBL/GenBank/DDBJ whole genome shotgun (WGS) entry which is preliminary data.</text>
</comment>
<dbReference type="AlphaFoldDB" id="A0A073KE06"/>
<dbReference type="RefSeq" id="WP_033674122.1">
    <property type="nucleotide sequence ID" value="NZ_JOTM01000005.1"/>
</dbReference>